<evidence type="ECO:0000256" key="4">
    <source>
        <dbReference type="ARBA" id="ARBA00022603"/>
    </source>
</evidence>
<dbReference type="GO" id="GO:0003908">
    <property type="term" value="F:methylated-DNA-[protein]-cysteine S-methyltransferase activity"/>
    <property type="evidence" value="ECO:0007669"/>
    <property type="project" value="UniProtKB-EC"/>
</dbReference>
<dbReference type="SUPFAM" id="SSF46767">
    <property type="entry name" value="Methylated DNA-protein cysteine methyltransferase, C-terminal domain"/>
    <property type="match status" value="1"/>
</dbReference>
<comment type="similarity">
    <text evidence="2">Belongs to the MGMT family.</text>
</comment>
<evidence type="ECO:0000259" key="9">
    <source>
        <dbReference type="Pfam" id="PF01035"/>
    </source>
</evidence>
<dbReference type="AlphaFoldDB" id="A0A512H395"/>
<organism evidence="10 11">
    <name type="scientific">Pararhodospirillum oryzae</name>
    <dbReference type="NCBI Taxonomy" id="478448"/>
    <lineage>
        <taxon>Bacteria</taxon>
        <taxon>Pseudomonadati</taxon>
        <taxon>Pseudomonadota</taxon>
        <taxon>Alphaproteobacteria</taxon>
        <taxon>Rhodospirillales</taxon>
        <taxon>Rhodospirillaceae</taxon>
        <taxon>Pararhodospirillum</taxon>
    </lineage>
</organism>
<feature type="domain" description="Methylated-DNA-[protein]-cysteine S-methyltransferase DNA binding" evidence="9">
    <location>
        <begin position="126"/>
        <end position="205"/>
    </location>
</feature>
<protein>
    <recommendedName>
        <fullName evidence="3">methylated-DNA--[protein]-cysteine S-methyltransferase</fullName>
        <ecNumber evidence="3">2.1.1.63</ecNumber>
    </recommendedName>
</protein>
<dbReference type="Gene3D" id="1.10.10.10">
    <property type="entry name" value="Winged helix-like DNA-binding domain superfamily/Winged helix DNA-binding domain"/>
    <property type="match status" value="1"/>
</dbReference>
<keyword evidence="5" id="KW-0808">Transferase</keyword>
<dbReference type="InterPro" id="IPR036388">
    <property type="entry name" value="WH-like_DNA-bd_sf"/>
</dbReference>
<dbReference type="PANTHER" id="PTHR10815">
    <property type="entry name" value="METHYLATED-DNA--PROTEIN-CYSTEINE METHYLTRANSFERASE"/>
    <property type="match status" value="1"/>
</dbReference>
<dbReference type="EC" id="2.1.1.63" evidence="3"/>
<keyword evidence="4" id="KW-0489">Methyltransferase</keyword>
<keyword evidence="6" id="KW-0227">DNA damage</keyword>
<name>A0A512H395_9PROT</name>
<comment type="catalytic activity">
    <reaction evidence="1">
        <text>a 4-O-methyl-thymidine in DNA + L-cysteinyl-[protein] = a thymidine in DNA + S-methyl-L-cysteinyl-[protein]</text>
        <dbReference type="Rhea" id="RHEA:53428"/>
        <dbReference type="Rhea" id="RHEA-COMP:10131"/>
        <dbReference type="Rhea" id="RHEA-COMP:10132"/>
        <dbReference type="Rhea" id="RHEA-COMP:13555"/>
        <dbReference type="Rhea" id="RHEA-COMP:13556"/>
        <dbReference type="ChEBI" id="CHEBI:29950"/>
        <dbReference type="ChEBI" id="CHEBI:82612"/>
        <dbReference type="ChEBI" id="CHEBI:137386"/>
        <dbReference type="ChEBI" id="CHEBI:137387"/>
        <dbReference type="EC" id="2.1.1.63"/>
    </reaction>
</comment>
<evidence type="ECO:0000313" key="11">
    <source>
        <dbReference type="Proteomes" id="UP000321567"/>
    </source>
</evidence>
<dbReference type="FunFam" id="1.10.10.10:FF:000214">
    <property type="entry name" value="Methylated-DNA--protein-cysteine methyltransferase"/>
    <property type="match status" value="1"/>
</dbReference>
<evidence type="ECO:0000256" key="6">
    <source>
        <dbReference type="ARBA" id="ARBA00022763"/>
    </source>
</evidence>
<keyword evidence="11" id="KW-1185">Reference proteome</keyword>
<dbReference type="NCBIfam" id="TIGR00589">
    <property type="entry name" value="ogt"/>
    <property type="match status" value="1"/>
</dbReference>
<dbReference type="PANTHER" id="PTHR10815:SF13">
    <property type="entry name" value="METHYLATED-DNA--PROTEIN-CYSTEINE METHYLTRANSFERASE"/>
    <property type="match status" value="1"/>
</dbReference>
<dbReference type="OrthoDB" id="9802228at2"/>
<proteinExistence type="inferred from homology"/>
<evidence type="ECO:0000256" key="3">
    <source>
        <dbReference type="ARBA" id="ARBA00011918"/>
    </source>
</evidence>
<sequence length="210" mass="21973">MHASPAPAPLGEEGLAPQPLHDLVALRDPADEPRAPFALLVGEHETPFGRCLLALNGQGVLCHLSFLFSGGPLPDGEAARAALRARWPRATVHEAPEATAPVAAGLFHAPPGAPGTRRRVAVDGTPFQRRVWEALARIPPGCRVSYQTIANAIGQPAAVRAVGQAVGANPVTLVIPCHRVVRASGDLGGYYWGPALKQALLAWEEGQQGA</sequence>
<dbReference type="Gene3D" id="3.30.160.70">
    <property type="entry name" value="Methylated DNA-protein cysteine methyltransferase domain"/>
    <property type="match status" value="1"/>
</dbReference>
<evidence type="ECO:0000256" key="7">
    <source>
        <dbReference type="ARBA" id="ARBA00023204"/>
    </source>
</evidence>
<reference evidence="10 11" key="1">
    <citation type="submission" date="2019-07" db="EMBL/GenBank/DDBJ databases">
        <title>Whole genome shotgun sequence of Rhodospirillum oryzae NBRC 107573.</title>
        <authorList>
            <person name="Hosoyama A."/>
            <person name="Uohara A."/>
            <person name="Ohji S."/>
            <person name="Ichikawa N."/>
        </authorList>
    </citation>
    <scope>NUCLEOTIDE SEQUENCE [LARGE SCALE GENOMIC DNA]</scope>
    <source>
        <strain evidence="10 11">NBRC 107573</strain>
    </source>
</reference>
<dbReference type="Proteomes" id="UP000321567">
    <property type="component" value="Unassembled WGS sequence"/>
</dbReference>
<evidence type="ECO:0000256" key="1">
    <source>
        <dbReference type="ARBA" id="ARBA00001286"/>
    </source>
</evidence>
<evidence type="ECO:0000256" key="5">
    <source>
        <dbReference type="ARBA" id="ARBA00022679"/>
    </source>
</evidence>
<comment type="caution">
    <text evidence="10">The sequence shown here is derived from an EMBL/GenBank/DDBJ whole genome shotgun (WGS) entry which is preliminary data.</text>
</comment>
<comment type="catalytic activity">
    <reaction evidence="8">
        <text>a 6-O-methyl-2'-deoxyguanosine in DNA + L-cysteinyl-[protein] = S-methyl-L-cysteinyl-[protein] + a 2'-deoxyguanosine in DNA</text>
        <dbReference type="Rhea" id="RHEA:24000"/>
        <dbReference type="Rhea" id="RHEA-COMP:10131"/>
        <dbReference type="Rhea" id="RHEA-COMP:10132"/>
        <dbReference type="Rhea" id="RHEA-COMP:11367"/>
        <dbReference type="Rhea" id="RHEA-COMP:11368"/>
        <dbReference type="ChEBI" id="CHEBI:29950"/>
        <dbReference type="ChEBI" id="CHEBI:82612"/>
        <dbReference type="ChEBI" id="CHEBI:85445"/>
        <dbReference type="ChEBI" id="CHEBI:85448"/>
        <dbReference type="EC" id="2.1.1.63"/>
    </reaction>
</comment>
<dbReference type="RefSeq" id="WP_147162006.1">
    <property type="nucleotide sequence ID" value="NZ_BJZO01000001.1"/>
</dbReference>
<dbReference type="PROSITE" id="PS00374">
    <property type="entry name" value="MGMT"/>
    <property type="match status" value="1"/>
</dbReference>
<dbReference type="EMBL" id="BJZO01000001">
    <property type="protein sequence ID" value="GEO79936.1"/>
    <property type="molecule type" value="Genomic_DNA"/>
</dbReference>
<dbReference type="GO" id="GO:0032259">
    <property type="term" value="P:methylation"/>
    <property type="evidence" value="ECO:0007669"/>
    <property type="project" value="UniProtKB-KW"/>
</dbReference>
<dbReference type="SUPFAM" id="SSF53155">
    <property type="entry name" value="Methylated DNA-protein cysteine methyltransferase domain"/>
    <property type="match status" value="1"/>
</dbReference>
<dbReference type="InterPro" id="IPR014048">
    <property type="entry name" value="MethylDNA_cys_MeTrfase_DNA-bd"/>
</dbReference>
<dbReference type="InterPro" id="IPR036217">
    <property type="entry name" value="MethylDNA_cys_MeTrfase_DNAb"/>
</dbReference>
<dbReference type="GO" id="GO:0006281">
    <property type="term" value="P:DNA repair"/>
    <property type="evidence" value="ECO:0007669"/>
    <property type="project" value="UniProtKB-KW"/>
</dbReference>
<dbReference type="InterPro" id="IPR001497">
    <property type="entry name" value="MethylDNA_cys_MeTrfase_AS"/>
</dbReference>
<evidence type="ECO:0000256" key="2">
    <source>
        <dbReference type="ARBA" id="ARBA00008711"/>
    </source>
</evidence>
<accession>A0A512H395</accession>
<evidence type="ECO:0000313" key="10">
    <source>
        <dbReference type="EMBL" id="GEO79936.1"/>
    </source>
</evidence>
<dbReference type="CDD" id="cd06445">
    <property type="entry name" value="ATase"/>
    <property type="match status" value="1"/>
</dbReference>
<dbReference type="InterPro" id="IPR036631">
    <property type="entry name" value="MGMT_N_sf"/>
</dbReference>
<gene>
    <name evidence="10" type="ORF">ROR02_00670</name>
</gene>
<dbReference type="Pfam" id="PF01035">
    <property type="entry name" value="DNA_binding_1"/>
    <property type="match status" value="1"/>
</dbReference>
<keyword evidence="7" id="KW-0234">DNA repair</keyword>
<evidence type="ECO:0000256" key="8">
    <source>
        <dbReference type="ARBA" id="ARBA00049348"/>
    </source>
</evidence>